<name>A0A938B3F1_UNCTE</name>
<keyword evidence="4 12" id="KW-0436">Ligase</keyword>
<evidence type="ECO:0000256" key="3">
    <source>
        <dbReference type="ARBA" id="ARBA00022490"/>
    </source>
</evidence>
<evidence type="ECO:0000256" key="2">
    <source>
        <dbReference type="ARBA" id="ARBA00019110"/>
    </source>
</evidence>
<gene>
    <name evidence="12" type="ORF">FJZ47_15840</name>
</gene>
<organism evidence="12 13">
    <name type="scientific">Tectimicrobiota bacterium</name>
    <dbReference type="NCBI Taxonomy" id="2528274"/>
    <lineage>
        <taxon>Bacteria</taxon>
        <taxon>Pseudomonadati</taxon>
        <taxon>Nitrospinota/Tectimicrobiota group</taxon>
        <taxon>Candidatus Tectimicrobiota</taxon>
    </lineage>
</organism>
<protein>
    <recommendedName>
        <fullName evidence="2 10">Proline--tRNA ligase</fullName>
        <ecNumber evidence="1 10">6.1.1.15</ecNumber>
    </recommendedName>
</protein>
<dbReference type="PRINTS" id="PR01046">
    <property type="entry name" value="TRNASYNTHPRO"/>
</dbReference>
<dbReference type="Pfam" id="PF00587">
    <property type="entry name" value="tRNA-synt_2b"/>
    <property type="match status" value="1"/>
</dbReference>
<dbReference type="GO" id="GO:0005524">
    <property type="term" value="F:ATP binding"/>
    <property type="evidence" value="ECO:0007669"/>
    <property type="project" value="UniProtKB-KW"/>
</dbReference>
<evidence type="ECO:0000256" key="4">
    <source>
        <dbReference type="ARBA" id="ARBA00022598"/>
    </source>
</evidence>
<dbReference type="EC" id="6.1.1.15" evidence="1 10"/>
<dbReference type="InterPro" id="IPR023717">
    <property type="entry name" value="Pro-tRNA-Synthase_IIa_type1"/>
</dbReference>
<dbReference type="Gene3D" id="3.40.50.800">
    <property type="entry name" value="Anticodon-binding domain"/>
    <property type="match status" value="1"/>
</dbReference>
<keyword evidence="7" id="KW-0648">Protein biosynthesis</keyword>
<keyword evidence="5" id="KW-0547">Nucleotide-binding</keyword>
<dbReference type="InterPro" id="IPR002314">
    <property type="entry name" value="aa-tRNA-synt_IIb"/>
</dbReference>
<dbReference type="NCBIfam" id="TIGR00409">
    <property type="entry name" value="proS_fam_II"/>
    <property type="match status" value="1"/>
</dbReference>
<dbReference type="AlphaFoldDB" id="A0A938B3F1"/>
<dbReference type="NCBIfam" id="NF006625">
    <property type="entry name" value="PRK09194.1"/>
    <property type="match status" value="1"/>
</dbReference>
<dbReference type="InterPro" id="IPR050062">
    <property type="entry name" value="Pro-tRNA_synthetase"/>
</dbReference>
<feature type="domain" description="Aminoacyl-transfer RNA synthetases class-II family profile" evidence="11">
    <location>
        <begin position="36"/>
        <end position="473"/>
    </location>
</feature>
<dbReference type="CDD" id="cd00779">
    <property type="entry name" value="ProRS_core_prok"/>
    <property type="match status" value="1"/>
</dbReference>
<evidence type="ECO:0000256" key="8">
    <source>
        <dbReference type="ARBA" id="ARBA00023146"/>
    </source>
</evidence>
<evidence type="ECO:0000313" key="13">
    <source>
        <dbReference type="Proteomes" id="UP000712673"/>
    </source>
</evidence>
<feature type="non-terminal residue" evidence="12">
    <location>
        <position position="562"/>
    </location>
</feature>
<keyword evidence="6" id="KW-0067">ATP-binding</keyword>
<dbReference type="PANTHER" id="PTHR42753">
    <property type="entry name" value="MITOCHONDRIAL RIBOSOME PROTEIN L39/PROLYL-TRNA LIGASE FAMILY MEMBER"/>
    <property type="match status" value="1"/>
</dbReference>
<dbReference type="GO" id="GO:0002161">
    <property type="term" value="F:aminoacyl-tRNA deacylase activity"/>
    <property type="evidence" value="ECO:0007669"/>
    <property type="project" value="InterPro"/>
</dbReference>
<dbReference type="InterPro" id="IPR007214">
    <property type="entry name" value="YbaK/aa-tRNA-synth-assoc-dom"/>
</dbReference>
<dbReference type="InterPro" id="IPR045864">
    <property type="entry name" value="aa-tRNA-synth_II/BPL/LPL"/>
</dbReference>
<evidence type="ECO:0000256" key="1">
    <source>
        <dbReference type="ARBA" id="ARBA00012831"/>
    </source>
</evidence>
<dbReference type="SUPFAM" id="SSF55681">
    <property type="entry name" value="Class II aaRS and biotin synthetases"/>
    <property type="match status" value="1"/>
</dbReference>
<dbReference type="InterPro" id="IPR036621">
    <property type="entry name" value="Anticodon-bd_dom_sf"/>
</dbReference>
<accession>A0A938B3F1</accession>
<comment type="catalytic activity">
    <reaction evidence="9">
        <text>tRNA(Pro) + L-proline + ATP = L-prolyl-tRNA(Pro) + AMP + diphosphate</text>
        <dbReference type="Rhea" id="RHEA:14305"/>
        <dbReference type="Rhea" id="RHEA-COMP:9700"/>
        <dbReference type="Rhea" id="RHEA-COMP:9702"/>
        <dbReference type="ChEBI" id="CHEBI:30616"/>
        <dbReference type="ChEBI" id="CHEBI:33019"/>
        <dbReference type="ChEBI" id="CHEBI:60039"/>
        <dbReference type="ChEBI" id="CHEBI:78442"/>
        <dbReference type="ChEBI" id="CHEBI:78532"/>
        <dbReference type="ChEBI" id="CHEBI:456215"/>
        <dbReference type="EC" id="6.1.1.15"/>
    </reaction>
</comment>
<dbReference type="Pfam" id="PF04073">
    <property type="entry name" value="tRNA_edit"/>
    <property type="match status" value="1"/>
</dbReference>
<dbReference type="GO" id="GO:0005829">
    <property type="term" value="C:cytosol"/>
    <property type="evidence" value="ECO:0007669"/>
    <property type="project" value="TreeGrafter"/>
</dbReference>
<dbReference type="GO" id="GO:0004827">
    <property type="term" value="F:proline-tRNA ligase activity"/>
    <property type="evidence" value="ECO:0007669"/>
    <property type="project" value="UniProtKB-UniRule"/>
</dbReference>
<keyword evidence="3" id="KW-0963">Cytoplasm</keyword>
<reference evidence="12" key="1">
    <citation type="submission" date="2019-03" db="EMBL/GenBank/DDBJ databases">
        <title>Lake Tanganyika Metagenome-Assembled Genomes (MAGs).</title>
        <authorList>
            <person name="Tran P."/>
        </authorList>
    </citation>
    <scope>NUCLEOTIDE SEQUENCE</scope>
    <source>
        <strain evidence="12">K_DeepCast_65m_m2_066</strain>
    </source>
</reference>
<evidence type="ECO:0000256" key="5">
    <source>
        <dbReference type="ARBA" id="ARBA00022741"/>
    </source>
</evidence>
<evidence type="ECO:0000256" key="10">
    <source>
        <dbReference type="NCBIfam" id="TIGR00409"/>
    </source>
</evidence>
<comment type="caution">
    <text evidence="12">The sequence shown here is derived from an EMBL/GenBank/DDBJ whole genome shotgun (WGS) entry which is preliminary data.</text>
</comment>
<dbReference type="InterPro" id="IPR033730">
    <property type="entry name" value="ProRS_core_prok"/>
</dbReference>
<dbReference type="InterPro" id="IPR004500">
    <property type="entry name" value="Pro-tRNA-synth_IIa_bac-type"/>
</dbReference>
<evidence type="ECO:0000256" key="6">
    <source>
        <dbReference type="ARBA" id="ARBA00022840"/>
    </source>
</evidence>
<evidence type="ECO:0000259" key="11">
    <source>
        <dbReference type="PROSITE" id="PS50862"/>
    </source>
</evidence>
<proteinExistence type="inferred from homology"/>
<evidence type="ECO:0000313" key="12">
    <source>
        <dbReference type="EMBL" id="MBM3225256.1"/>
    </source>
</evidence>
<dbReference type="HAMAP" id="MF_01569">
    <property type="entry name" value="Pro_tRNA_synth_type1"/>
    <property type="match status" value="1"/>
</dbReference>
<dbReference type="SUPFAM" id="SSF55826">
    <property type="entry name" value="YbaK/ProRS associated domain"/>
    <property type="match status" value="1"/>
</dbReference>
<dbReference type="InterPro" id="IPR036754">
    <property type="entry name" value="YbaK/aa-tRNA-synt-asso_dom_sf"/>
</dbReference>
<dbReference type="InterPro" id="IPR004154">
    <property type="entry name" value="Anticodon-bd"/>
</dbReference>
<dbReference type="SUPFAM" id="SSF52954">
    <property type="entry name" value="Class II aaRS ABD-related"/>
    <property type="match status" value="1"/>
</dbReference>
<dbReference type="GO" id="GO:0006433">
    <property type="term" value="P:prolyl-tRNA aminoacylation"/>
    <property type="evidence" value="ECO:0007669"/>
    <property type="project" value="UniProtKB-UniRule"/>
</dbReference>
<dbReference type="Pfam" id="PF03129">
    <property type="entry name" value="HGTP_anticodon"/>
    <property type="match status" value="1"/>
</dbReference>
<dbReference type="PROSITE" id="PS50862">
    <property type="entry name" value="AA_TRNA_LIGASE_II"/>
    <property type="match status" value="1"/>
</dbReference>
<dbReference type="InterPro" id="IPR006195">
    <property type="entry name" value="aa-tRNA-synth_II"/>
</dbReference>
<dbReference type="EMBL" id="VGLS01000524">
    <property type="protein sequence ID" value="MBM3225256.1"/>
    <property type="molecule type" value="Genomic_DNA"/>
</dbReference>
<dbReference type="Proteomes" id="UP000712673">
    <property type="component" value="Unassembled WGS sequence"/>
</dbReference>
<evidence type="ECO:0000256" key="7">
    <source>
        <dbReference type="ARBA" id="ARBA00022917"/>
    </source>
</evidence>
<dbReference type="PANTHER" id="PTHR42753:SF2">
    <property type="entry name" value="PROLINE--TRNA LIGASE"/>
    <property type="match status" value="1"/>
</dbReference>
<dbReference type="Gene3D" id="3.90.960.10">
    <property type="entry name" value="YbaK/aminoacyl-tRNA synthetase-associated domain"/>
    <property type="match status" value="1"/>
</dbReference>
<dbReference type="Gene3D" id="3.30.930.10">
    <property type="entry name" value="Bira Bifunctional Protein, Domain 2"/>
    <property type="match status" value="2"/>
</dbReference>
<evidence type="ECO:0000256" key="9">
    <source>
        <dbReference type="ARBA" id="ARBA00047671"/>
    </source>
</evidence>
<dbReference type="InterPro" id="IPR002316">
    <property type="entry name" value="Pro-tRNA-ligase_IIa"/>
</dbReference>
<sequence>MSRLFSQTLRDVPTEAELPSHRLLLRAGLVRPLAAGIYSYLPLGRRALSKIEQMIREEMDAIGGQEITMPVVHPADIWQHTGRWYQVGAEMARFKDRAQRDMVLGMTHEEVIADLVRQEIRSYRQLPCLLYQIQTKFRDEPRSRGGLIRVREFTMKDSYSLDADWEGLERQYRAHYHAYFTIFQRCHLPVIAVQSDVGMMGGQVAHEYMYLTPIGEDTLVLCDACGYSANRQIAQVRKATPPSEAPLPLERVATPETATIEALATLLEIPASRTAKAVFFMATTAAPADANATRQQLVFAVVRGDTDLNETKLANALAARELRPAHDEEIRAVGAIPGYASPLGLSQEQMLVIVDDLIPQSPNLVGGANVEGYHLRHTNYGRDYQAALVHDIVAARDGDGCPQCGAVLRTSRGVEVGNIFQLGTRYTEALGGTYLDRDGTTKPVIMGSYGIGSGRLLSCIIEEHHDEHGIRFPITIAPYQVSCVALTQRAPEVLEIAERLYREAWDAGIEMLLDDRDATPGVKLNDADLLGLPLRLTLGPRSLQAGGAELKQRGHETSTLVP</sequence>
<dbReference type="CDD" id="cd04334">
    <property type="entry name" value="ProRS-INS"/>
    <property type="match status" value="1"/>
</dbReference>
<keyword evidence="8" id="KW-0030">Aminoacyl-tRNA synthetase</keyword>